<gene>
    <name evidence="1" type="ORF">MONBRDRAFT_26739</name>
</gene>
<dbReference type="InParanoid" id="A9V383"/>
<organism evidence="1 2">
    <name type="scientific">Monosiga brevicollis</name>
    <name type="common">Choanoflagellate</name>
    <dbReference type="NCBI Taxonomy" id="81824"/>
    <lineage>
        <taxon>Eukaryota</taxon>
        <taxon>Choanoflagellata</taxon>
        <taxon>Craspedida</taxon>
        <taxon>Salpingoecidae</taxon>
        <taxon>Monosiga</taxon>
    </lineage>
</organism>
<feature type="non-terminal residue" evidence="1">
    <location>
        <position position="420"/>
    </location>
</feature>
<dbReference type="OMA" id="GKEHENT"/>
<dbReference type="GeneID" id="5892368"/>
<reference evidence="1 2" key="1">
    <citation type="journal article" date="2008" name="Nature">
        <title>The genome of the choanoflagellate Monosiga brevicollis and the origin of metazoans.</title>
        <authorList>
            <consortium name="JGI Sequencing"/>
            <person name="King N."/>
            <person name="Westbrook M.J."/>
            <person name="Young S.L."/>
            <person name="Kuo A."/>
            <person name="Abedin M."/>
            <person name="Chapman J."/>
            <person name="Fairclough S."/>
            <person name="Hellsten U."/>
            <person name="Isogai Y."/>
            <person name="Letunic I."/>
            <person name="Marr M."/>
            <person name="Pincus D."/>
            <person name="Putnam N."/>
            <person name="Rokas A."/>
            <person name="Wright K.J."/>
            <person name="Zuzow R."/>
            <person name="Dirks W."/>
            <person name="Good M."/>
            <person name="Goodstein D."/>
            <person name="Lemons D."/>
            <person name="Li W."/>
            <person name="Lyons J.B."/>
            <person name="Morris A."/>
            <person name="Nichols S."/>
            <person name="Richter D.J."/>
            <person name="Salamov A."/>
            <person name="Bork P."/>
            <person name="Lim W.A."/>
            <person name="Manning G."/>
            <person name="Miller W.T."/>
            <person name="McGinnis W."/>
            <person name="Shapiro H."/>
            <person name="Tjian R."/>
            <person name="Grigoriev I.V."/>
            <person name="Rokhsar D."/>
        </authorList>
    </citation>
    <scope>NUCLEOTIDE SEQUENCE [LARGE SCALE GENOMIC DNA]</scope>
    <source>
        <strain evidence="2">MX1 / ATCC 50154</strain>
    </source>
</reference>
<keyword evidence="2" id="KW-1185">Reference proteome</keyword>
<proteinExistence type="predicted"/>
<name>A9V383_MONBE</name>
<dbReference type="Proteomes" id="UP000001357">
    <property type="component" value="Unassembled WGS sequence"/>
</dbReference>
<evidence type="ECO:0000313" key="2">
    <source>
        <dbReference type="Proteomes" id="UP000001357"/>
    </source>
</evidence>
<evidence type="ECO:0008006" key="3">
    <source>
        <dbReference type="Google" id="ProtNLM"/>
    </source>
</evidence>
<dbReference type="KEGG" id="mbr:MONBRDRAFT_26739"/>
<accession>A9V383</accession>
<dbReference type="AlphaFoldDB" id="A9V383"/>
<dbReference type="EMBL" id="CH991556">
    <property type="protein sequence ID" value="EDQ88014.1"/>
    <property type="molecule type" value="Genomic_DNA"/>
</dbReference>
<evidence type="ECO:0000313" key="1">
    <source>
        <dbReference type="EMBL" id="EDQ88014.1"/>
    </source>
</evidence>
<dbReference type="RefSeq" id="XP_001747090.1">
    <property type="nucleotide sequence ID" value="XM_001747038.1"/>
</dbReference>
<dbReference type="STRING" id="81824.A9V383"/>
<sequence>MSLDDLRYECLVAAAVAHFGLSGASDPALSDFLTSPDVDKFLNQPGTMVLTTQRDGLQDVISVSIDLPSKADGSLHALVFYKLQPVAITLDNVHAVIGSISMSNSPLQALFHVVQTVYSPMLLRSNQWSAEVDKRVQHLLSDLESGLGTAMRAAPDGTSEAIRSPSDECSYWAEMASRAANLEERERAQMFGDMLSELRNATSSMRSMSLLDLQDLVDRCEEVLDDVWRVTDVTPFPGERMERLMAIIGDALLNGIQEQLAMLDLWQGDFAKVRDALRAGTQVATRWLQRAEQLTSRFWPAFGPHRWERPGYRHAELQAFLDRLQAILNLRSVQDQMTRLLNPNQRAEFGVDEVFVPFASLDALHCSPFTEPLWSAALKASRHRMEPALQCIAGKLRDQIGDLSSSAQSLQAYFQQYLDL</sequence>
<protein>
    <recommendedName>
        <fullName evidence="3">Dynein heavy chain tail domain-containing protein</fullName>
    </recommendedName>
</protein>
<dbReference type="eggNOG" id="KOG3595">
    <property type="taxonomic scope" value="Eukaryota"/>
</dbReference>